<keyword evidence="1" id="KW-0808">Transferase</keyword>
<organism evidence="1 2">
    <name type="scientific">Corchorus olitorius</name>
    <dbReference type="NCBI Taxonomy" id="93759"/>
    <lineage>
        <taxon>Eukaryota</taxon>
        <taxon>Viridiplantae</taxon>
        <taxon>Streptophyta</taxon>
        <taxon>Embryophyta</taxon>
        <taxon>Tracheophyta</taxon>
        <taxon>Spermatophyta</taxon>
        <taxon>Magnoliopsida</taxon>
        <taxon>eudicotyledons</taxon>
        <taxon>Gunneridae</taxon>
        <taxon>Pentapetalae</taxon>
        <taxon>rosids</taxon>
        <taxon>malvids</taxon>
        <taxon>Malvales</taxon>
        <taxon>Malvaceae</taxon>
        <taxon>Grewioideae</taxon>
        <taxon>Apeibeae</taxon>
        <taxon>Corchorus</taxon>
    </lineage>
</organism>
<protein>
    <submittedName>
        <fullName evidence="1">Serine/threonine-protein kinase ULK2-like protein</fullName>
    </submittedName>
</protein>
<sequence length="134" mass="15542">MARSSLQSGEGRWKSDQNLLQVILKRIRQCMTGKKIVQKLKRKFMDMPTLPLFMGSCKVFFKATSLTVEYGKQNINVVCIKHTASILINGRKPFMREDASFEKAQQFHSSLHWHIAIARARTYSWCLITYISRS</sequence>
<reference evidence="2" key="1">
    <citation type="submission" date="2013-09" db="EMBL/GenBank/DDBJ databases">
        <title>Corchorus olitorius genome sequencing.</title>
        <authorList>
            <person name="Alam M."/>
            <person name="Haque M.S."/>
            <person name="Islam M.S."/>
            <person name="Emdad E.M."/>
            <person name="Islam M.M."/>
            <person name="Ahmed B."/>
            <person name="Halim A."/>
            <person name="Hossen Q.M.M."/>
            <person name="Hossain M.Z."/>
            <person name="Ahmed R."/>
            <person name="Khan M.M."/>
            <person name="Islam R."/>
            <person name="Rashid M.M."/>
            <person name="Khan S.A."/>
            <person name="Rahman M.S."/>
            <person name="Alam M."/>
            <person name="Yahiya A.S."/>
            <person name="Khan M.S."/>
            <person name="Azam M.S."/>
            <person name="Haque T."/>
            <person name="Lashkar M.Z.H."/>
            <person name="Akhand A.I."/>
            <person name="Morshed G."/>
            <person name="Roy S."/>
            <person name="Uddin K.S."/>
            <person name="Rabeya T."/>
            <person name="Hossain A.S."/>
            <person name="Chowdhury A."/>
            <person name="Snigdha A.R."/>
            <person name="Mortoza M.S."/>
            <person name="Matin S.A."/>
            <person name="Hoque S.M.E."/>
            <person name="Islam M.K."/>
            <person name="Roy D.K."/>
            <person name="Haider R."/>
            <person name="Moosa M.M."/>
            <person name="Elias S.M."/>
            <person name="Hasan A.M."/>
            <person name="Jahan S."/>
            <person name="Shafiuddin M."/>
            <person name="Mahmood N."/>
            <person name="Shommy N.S."/>
        </authorList>
    </citation>
    <scope>NUCLEOTIDE SEQUENCE [LARGE SCALE GENOMIC DNA]</scope>
    <source>
        <strain evidence="2">cv. O-4</strain>
    </source>
</reference>
<dbReference type="AlphaFoldDB" id="A0A1R3K7F7"/>
<accession>A0A1R3K7F7</accession>
<dbReference type="Proteomes" id="UP000187203">
    <property type="component" value="Unassembled WGS sequence"/>
</dbReference>
<gene>
    <name evidence="1" type="ORF">COLO4_10660</name>
</gene>
<dbReference type="GO" id="GO:0016301">
    <property type="term" value="F:kinase activity"/>
    <property type="evidence" value="ECO:0007669"/>
    <property type="project" value="UniProtKB-KW"/>
</dbReference>
<dbReference type="EMBL" id="AWUE01014569">
    <property type="protein sequence ID" value="OMP03027.1"/>
    <property type="molecule type" value="Genomic_DNA"/>
</dbReference>
<keyword evidence="2" id="KW-1185">Reference proteome</keyword>
<evidence type="ECO:0000313" key="1">
    <source>
        <dbReference type="EMBL" id="OMP03027.1"/>
    </source>
</evidence>
<proteinExistence type="predicted"/>
<evidence type="ECO:0000313" key="2">
    <source>
        <dbReference type="Proteomes" id="UP000187203"/>
    </source>
</evidence>
<comment type="caution">
    <text evidence="1">The sequence shown here is derived from an EMBL/GenBank/DDBJ whole genome shotgun (WGS) entry which is preliminary data.</text>
</comment>
<keyword evidence="1" id="KW-0418">Kinase</keyword>
<name>A0A1R3K7F7_9ROSI</name>